<comment type="caution">
    <text evidence="2">The sequence shown here is derived from an EMBL/GenBank/DDBJ whole genome shotgun (WGS) entry which is preliminary data.</text>
</comment>
<dbReference type="AlphaFoldDB" id="A0A507CPU4"/>
<feature type="region of interest" description="Disordered" evidence="1">
    <location>
        <begin position="726"/>
        <end position="768"/>
    </location>
</feature>
<gene>
    <name evidence="2" type="ORF">SeLEV6574_g06233</name>
</gene>
<feature type="compositionally biased region" description="Polar residues" evidence="1">
    <location>
        <begin position="389"/>
        <end position="405"/>
    </location>
</feature>
<dbReference type="Proteomes" id="UP000320475">
    <property type="component" value="Unassembled WGS sequence"/>
</dbReference>
<sequence>MEDGVRIVHRWQENAAIKAKSGAELQPASRPNSDGATSDGRVVVLTEEGIDFFSTTPYVPPRPAPATVNLVEPWTRPVYFPSRHKTLQPSFPRNERAGVWRSAIAFNKPDVVQAADAHVRHMLDCEIMKSNRWVLRYRVPVAGLRRRNKEMDCNVKREAQGRAKSGFSDDLKEAAIAAINMPAIKDHLHTEKPLSGLPLDSAESASLIPSATEQPKVLLSALNGSRSDIAFNNSPDASETSVRLPQPKSVSFAVDIETDQASMDDDEEEEKGCEGDDDDEEDENENASVHVDNGVIVYDDDQDLPRPAFSKATSSPTQSDNKLPSQRLSISEPSEMAKSSSFLSRLPADTDDDEEYFERRRLARAARENEESSLAMLPKQDEEVPVPNVEQQTSSRLVSRLTATSKQDDEQEDVDTVLLVKSKPKAAATDVPETKPISNSPKFVFPKHEEQVKPKPFASRDGLPVETARTGIPSASPSKAPSEPIKAPTITAGSLASNDAPKRFVFPKVEEDHKPKWVHSRSSNTSVHPASVEDKPSSVSSQPSIPFATSTPPAQTPKKGTNYETKASGGALDYEFLIRLRQDKLRAKGVVPSIADLDPDEVDDSAKKIFAKTMISGSAQRDSDPPCKSTLKAERESVSNQPPITVAMSTPPALTPKNTDSPPHDLTRRDDPASTRVPPDDDGGGPTPVVVAAASTPTVQPVDAPVSRFLNAFDVQRLQQEAAIPATVPAVAPDPPSDQTPSKKPPASAAPSTNTRSDDDDDDDKPTKKAFTLFKKPSTAAIPHPLHTSSAAAAYKSAPCVLRICDFQLHCDDGRGKPLKHFFPLDLRTVLASRARGADVVVHACTRRKGRGGTKLKKMAFAFAAAPDAQAWADELMRLVYDDSYAQATQTTVVVLTDKFDKGDAHKTVLKYMKPVWDVVDKPVDVRAVQFNEFSVVNVLGALDWTRVSNVVCVNTDFTPRLAQVLVRNQWSSGPLNLPCEADPVDAALAILKSMIGSSKKGIVHLTSLHPKRDENKLGAILKHAFKK</sequence>
<feature type="region of interest" description="Disordered" evidence="1">
    <location>
        <begin position="614"/>
        <end position="701"/>
    </location>
</feature>
<name>A0A507CPU4_9FUNG</name>
<feature type="compositionally biased region" description="Low complexity" evidence="1">
    <location>
        <begin position="472"/>
        <end position="488"/>
    </location>
</feature>
<evidence type="ECO:0000313" key="2">
    <source>
        <dbReference type="EMBL" id="TPX41153.1"/>
    </source>
</evidence>
<dbReference type="OrthoDB" id="2162524at2759"/>
<reference evidence="2 3" key="1">
    <citation type="journal article" date="2019" name="Sci. Rep.">
        <title>Comparative genomics of chytrid fungi reveal insights into the obligate biotrophic and pathogenic lifestyle of Synchytrium endobioticum.</title>
        <authorList>
            <person name="van de Vossenberg B.T.L.H."/>
            <person name="Warris S."/>
            <person name="Nguyen H.D.T."/>
            <person name="van Gent-Pelzer M.P.E."/>
            <person name="Joly D.L."/>
            <person name="van de Geest H.C."/>
            <person name="Bonants P.J.M."/>
            <person name="Smith D.S."/>
            <person name="Levesque C.A."/>
            <person name="van der Lee T.A.J."/>
        </authorList>
    </citation>
    <scope>NUCLEOTIDE SEQUENCE [LARGE SCALE GENOMIC DNA]</scope>
    <source>
        <strain evidence="2 3">LEV6574</strain>
    </source>
</reference>
<dbReference type="VEuPathDB" id="FungiDB:SeMB42_g06979"/>
<feature type="region of interest" description="Disordered" evidence="1">
    <location>
        <begin position="19"/>
        <end position="40"/>
    </location>
</feature>
<proteinExistence type="predicted"/>
<feature type="compositionally biased region" description="Polar residues" evidence="1">
    <location>
        <begin position="230"/>
        <end position="243"/>
    </location>
</feature>
<organism evidence="2 3">
    <name type="scientific">Synchytrium endobioticum</name>
    <dbReference type="NCBI Taxonomy" id="286115"/>
    <lineage>
        <taxon>Eukaryota</taxon>
        <taxon>Fungi</taxon>
        <taxon>Fungi incertae sedis</taxon>
        <taxon>Chytridiomycota</taxon>
        <taxon>Chytridiomycota incertae sedis</taxon>
        <taxon>Chytridiomycetes</taxon>
        <taxon>Synchytriales</taxon>
        <taxon>Synchytriaceae</taxon>
        <taxon>Synchytrium</taxon>
    </lineage>
</organism>
<feature type="compositionally biased region" description="Basic and acidic residues" evidence="1">
    <location>
        <begin position="357"/>
        <end position="370"/>
    </location>
</feature>
<accession>A0A507CPU4</accession>
<feature type="region of interest" description="Disordered" evidence="1">
    <location>
        <begin position="510"/>
        <end position="567"/>
    </location>
</feature>
<evidence type="ECO:0000256" key="1">
    <source>
        <dbReference type="SAM" id="MobiDB-lite"/>
    </source>
</evidence>
<feature type="region of interest" description="Disordered" evidence="1">
    <location>
        <begin position="230"/>
        <end position="249"/>
    </location>
</feature>
<feature type="compositionally biased region" description="Acidic residues" evidence="1">
    <location>
        <begin position="258"/>
        <end position="285"/>
    </location>
</feature>
<feature type="compositionally biased region" description="Low complexity" evidence="1">
    <location>
        <begin position="687"/>
        <end position="701"/>
    </location>
</feature>
<evidence type="ECO:0000313" key="3">
    <source>
        <dbReference type="Proteomes" id="UP000320475"/>
    </source>
</evidence>
<feature type="region of interest" description="Disordered" evidence="1">
    <location>
        <begin position="258"/>
        <end position="496"/>
    </location>
</feature>
<feature type="compositionally biased region" description="Basic and acidic residues" evidence="1">
    <location>
        <begin position="662"/>
        <end position="673"/>
    </location>
</feature>
<feature type="compositionally biased region" description="Polar residues" evidence="1">
    <location>
        <begin position="537"/>
        <end position="565"/>
    </location>
</feature>
<dbReference type="EMBL" id="QEAM01000338">
    <property type="protein sequence ID" value="TPX41153.1"/>
    <property type="molecule type" value="Genomic_DNA"/>
</dbReference>
<protein>
    <submittedName>
        <fullName evidence="2">Uncharacterized protein</fullName>
    </submittedName>
</protein>
<feature type="compositionally biased region" description="Polar residues" evidence="1">
    <location>
        <begin position="311"/>
        <end position="343"/>
    </location>
</feature>
<feature type="compositionally biased region" description="Basic and acidic residues" evidence="1">
    <location>
        <begin position="621"/>
        <end position="637"/>
    </location>
</feature>